<evidence type="ECO:0000313" key="3">
    <source>
        <dbReference type="Proteomes" id="UP000663882"/>
    </source>
</evidence>
<dbReference type="Proteomes" id="UP000663882">
    <property type="component" value="Unassembled WGS sequence"/>
</dbReference>
<dbReference type="Gene3D" id="3.50.50.60">
    <property type="entry name" value="FAD/NAD(P)-binding domain"/>
    <property type="match status" value="1"/>
</dbReference>
<evidence type="ECO:0000259" key="1">
    <source>
        <dbReference type="Pfam" id="PF01266"/>
    </source>
</evidence>
<dbReference type="InterPro" id="IPR006076">
    <property type="entry name" value="FAD-dep_OxRdtase"/>
</dbReference>
<dbReference type="AlphaFoldDB" id="A0A814DRF4"/>
<accession>A0A814DRF4</accession>
<name>A0A814DRF4_9BILA</name>
<dbReference type="SUPFAM" id="SSF51905">
    <property type="entry name" value="FAD/NAD(P)-binding domain"/>
    <property type="match status" value="1"/>
</dbReference>
<dbReference type="Gene3D" id="3.30.9.10">
    <property type="entry name" value="D-Amino Acid Oxidase, subunit A, domain 2"/>
    <property type="match status" value="1"/>
</dbReference>
<sequence>MSSFHRIRQSWRRSLGYLSLFGVTTVTVIHAASRYNDNIQVHDAFSNHTRQQQKRHMLSGMHDPFITTDLHEVELFQKHFSQFSYLFYTDSEIMKQKYALKTPVKIRSLTECPIQFQSSFGNQKTLIVGGPPALITGISMVKTEKDLTYINDQRQIPIAFGSAWHLEQDAETEAPTAYLPTKFLIEQLARATCRYASYASIQQTGHFPWRTLDWIGWLKHPDHWFSGLKISLIFQWVTMFEDRTAMLKNVAAQCIANEKFFEQLNQELDGKLLLREKGSIIVARTSEEVSRLQELQTALVNEGRNLRILSKEEMLSRYGFLPNGLMYGEKHHDRVLFANFMKILNDSIRNQGGKVIDGTLTTIYVDDQKSGGIAEYGTHDGQKHYLAFSRLILSLGSQSIINKNNKPLFDVIAARGVSVLAHVYVPSEYRLPPVLVCGGTNHATKLSENPVQVKDSHGKIYDLYLMRFTAGACITPNVSDENAGNYDGTIAVGLVSAVRKTLGELCRVEPLVVHGCNRQVSRYGQISWIEPFPRIHVQYGAAGGGLTRAPDFVVRPSSYSSSS</sequence>
<comment type="caution">
    <text evidence="2">The sequence shown here is derived from an EMBL/GenBank/DDBJ whole genome shotgun (WGS) entry which is preliminary data.</text>
</comment>
<feature type="domain" description="FAD dependent oxidoreductase" evidence="1">
    <location>
        <begin position="252"/>
        <end position="548"/>
    </location>
</feature>
<dbReference type="InterPro" id="IPR036188">
    <property type="entry name" value="FAD/NAD-bd_sf"/>
</dbReference>
<organism evidence="2 3">
    <name type="scientific">Rotaria sordida</name>
    <dbReference type="NCBI Taxonomy" id="392033"/>
    <lineage>
        <taxon>Eukaryota</taxon>
        <taxon>Metazoa</taxon>
        <taxon>Spiralia</taxon>
        <taxon>Gnathifera</taxon>
        <taxon>Rotifera</taxon>
        <taxon>Eurotatoria</taxon>
        <taxon>Bdelloidea</taxon>
        <taxon>Philodinida</taxon>
        <taxon>Philodinidae</taxon>
        <taxon>Rotaria</taxon>
    </lineage>
</organism>
<dbReference type="Pfam" id="PF01266">
    <property type="entry name" value="DAO"/>
    <property type="match status" value="1"/>
</dbReference>
<gene>
    <name evidence="2" type="ORF">RFH988_LOCUS11905</name>
</gene>
<protein>
    <recommendedName>
        <fullName evidence="1">FAD dependent oxidoreductase domain-containing protein</fullName>
    </recommendedName>
</protein>
<dbReference type="EMBL" id="CAJNOO010000483">
    <property type="protein sequence ID" value="CAF0956327.1"/>
    <property type="molecule type" value="Genomic_DNA"/>
</dbReference>
<proteinExistence type="predicted"/>
<dbReference type="OrthoDB" id="10010559at2759"/>
<reference evidence="2" key="1">
    <citation type="submission" date="2021-02" db="EMBL/GenBank/DDBJ databases">
        <authorList>
            <person name="Nowell W R."/>
        </authorList>
    </citation>
    <scope>NUCLEOTIDE SEQUENCE</scope>
</reference>
<evidence type="ECO:0000313" key="2">
    <source>
        <dbReference type="EMBL" id="CAF0956327.1"/>
    </source>
</evidence>